<proteinExistence type="predicted"/>
<protein>
    <submittedName>
        <fullName evidence="3">Uncharacterized protein</fullName>
    </submittedName>
</protein>
<gene>
    <name evidence="3" type="ordered locus">Cpha266_0770</name>
</gene>
<accession>A1BEJ5</accession>
<dbReference type="EMBL" id="CP000492">
    <property type="protein sequence ID" value="ABL64822.1"/>
    <property type="molecule type" value="Genomic_DNA"/>
</dbReference>
<dbReference type="KEGG" id="cph:Cpha266_0770"/>
<name>A1BEJ5_CHLPD</name>
<dbReference type="Proteomes" id="UP000008701">
    <property type="component" value="Chromosome"/>
</dbReference>
<dbReference type="InterPro" id="IPR056620">
    <property type="entry name" value="HTH_next_PIN-TPR-GreABC"/>
</dbReference>
<organism evidence="3 4">
    <name type="scientific">Chlorobium phaeobacteroides (strain DSM 266 / SMG 266 / 2430)</name>
    <dbReference type="NCBI Taxonomy" id="290317"/>
    <lineage>
        <taxon>Bacteria</taxon>
        <taxon>Pseudomonadati</taxon>
        <taxon>Chlorobiota</taxon>
        <taxon>Chlorobiia</taxon>
        <taxon>Chlorobiales</taxon>
        <taxon>Chlorobiaceae</taxon>
        <taxon>Chlorobium/Pelodictyon group</taxon>
        <taxon>Chlorobium</taxon>
    </lineage>
</organism>
<dbReference type="AlphaFoldDB" id="A1BEJ5"/>
<dbReference type="Pfam" id="PF20698">
    <property type="entry name" value="PIN-TPR-GreABC"/>
    <property type="match status" value="1"/>
</dbReference>
<dbReference type="RefSeq" id="WP_011744650.1">
    <property type="nucleotide sequence ID" value="NC_008639.1"/>
</dbReference>
<keyword evidence="4" id="KW-1185">Reference proteome</keyword>
<reference evidence="3 4" key="1">
    <citation type="submission" date="2006-12" db="EMBL/GenBank/DDBJ databases">
        <title>Complete sequence of Chlorobium phaeobacteroides DSM 266.</title>
        <authorList>
            <consortium name="US DOE Joint Genome Institute"/>
            <person name="Copeland A."/>
            <person name="Lucas S."/>
            <person name="Lapidus A."/>
            <person name="Barry K."/>
            <person name="Detter J.C."/>
            <person name="Glavina del Rio T."/>
            <person name="Hammon N."/>
            <person name="Israni S."/>
            <person name="Pitluck S."/>
            <person name="Goltsman E."/>
            <person name="Schmutz J."/>
            <person name="Larimer F."/>
            <person name="Land M."/>
            <person name="Hauser L."/>
            <person name="Mikhailova N."/>
            <person name="Li T."/>
            <person name="Overmann J."/>
            <person name="Bryant D.A."/>
            <person name="Richardson P."/>
        </authorList>
    </citation>
    <scope>NUCLEOTIDE SEQUENCE [LARGE SCALE GENOMIC DNA]</scope>
    <source>
        <strain evidence="3 4">DSM 266</strain>
    </source>
</reference>
<dbReference type="eggNOG" id="COG1075">
    <property type="taxonomic scope" value="Bacteria"/>
</dbReference>
<dbReference type="STRING" id="290317.Cpha266_0770"/>
<evidence type="ECO:0000259" key="1">
    <source>
        <dbReference type="Pfam" id="PF20698"/>
    </source>
</evidence>
<evidence type="ECO:0000313" key="4">
    <source>
        <dbReference type="Proteomes" id="UP000008701"/>
    </source>
</evidence>
<feature type="domain" description="HTH" evidence="2">
    <location>
        <begin position="663"/>
        <end position="732"/>
    </location>
</feature>
<dbReference type="InterPro" id="IPR048987">
    <property type="entry name" value="PIN-TPR-GreABC"/>
</dbReference>
<dbReference type="HOGENOM" id="CLU_250675_0_0_10"/>
<feature type="domain" description="PIN" evidence="1">
    <location>
        <begin position="926"/>
        <end position="1038"/>
    </location>
</feature>
<evidence type="ECO:0000259" key="2">
    <source>
        <dbReference type="Pfam" id="PF24407"/>
    </source>
</evidence>
<dbReference type="Pfam" id="PF24407">
    <property type="entry name" value="HTH_upst_double_PIN"/>
    <property type="match status" value="1"/>
</dbReference>
<sequence>MNNNIHNQFNDSTLFNPIFYAPSPHSFPKSLVNEKIEDEINILRKSRFFKEFDRVRFSLKLARSIEDRELSGGDDVIRSRALAWCARLLSSSDELSKAEQYLDLAKTLGDCPEIKIAEAFSISQKGEKSTALKVLETFNSPAYRTARFMIVMNHEGAEYAIKWMNDAGYKVEDLDSDGKSILLTHQLELHHWDDASQILTVLDETDFDETPILHYSSALVKLLSTVPTDFRAVVLMRVPFEASSFPLAADANAMQARTEAHDHFLDMVVIAKQLECSNTARLCDEYALWLELKDPEQADYGRKRLEEKLNAPNSALGVVHFALQFGVKLDLAAVERDIEQQVAINGGMTIDAALARFALLETKNTPEEAANYIARYHDQLAPFINSKLMLFRQIELLSRAGLTERANSCIDQLIRHGITDEEESRLRRFIDEAEGTDPLEGLKAQYKTSKTLDNLINLVNELDVRQYWDDVCEYGFLLFDKTHSLTDAECLVNAFNNSHRSAELVEFLNANHNLLQQSKNLHISYAWGLYNEGALLESRTALAELSDISESPNYRALQVNLGIAMGDWASLNAYVTKEYQNRENRSAHDLLRAAKLALHLDFPNAKDLILAAAIKAEDDASILANAYFLSTSAGGENDPIVSQWLEQAAELSGHDGPIQRMRLKDIFEQKPEWDRRESETWKLLERGDIPIFLAAQSLNRSLVELTIIQALGNHSKIDPRRRSAIPAYSGKRLPKQFDITGITVALDATALLTLSFLKILETALNAFQKVIISHSTLGWLFEERQKAVFHQPSRIQKAHYIRNLLATDILERFNPSTVASSDLSALVGEELAALIAEAEKVREDDNTQRIVVRSSPVHRLSHFMEEEADLSSHTSVLSSCLAVVGKLRKKGRITPEEEKKAQSYLQLQEKLWPEQPVISDGAILFLDDLAITYLQHLGLLEKLKSAGLRGVVSPRTFSEVNDLIFYEGISEEVKEAIKRTSDALSSRIESGHVRVGRSRNFSEAGEKSIPEHPTIGIMALAPHCDAVIIDDRFINQHESIGDGSTETPIFSTLDLLDSLETADVISEEEKLEYRTQLRRGGYFFVPVSEGELYRYLMNCDIVNRSVVETAELKAIRESVLRVRMSDYLQLPQEAPWLDTILKAFISVLKNLWADVSDVAACRARSNWVADQVDVRGWAHCFGDEHGDYIVKTGRAAFLQTLLIPPSDVPHIIKDAYWSWLENRILIPLKEQYPDLYTWVVDCQKQLIAEMAERDQIEGDAI</sequence>
<evidence type="ECO:0000313" key="3">
    <source>
        <dbReference type="EMBL" id="ABL64822.1"/>
    </source>
</evidence>